<dbReference type="EMBL" id="JADING010000068">
    <property type="protein sequence ID" value="MBO8414321.1"/>
    <property type="molecule type" value="Genomic_DNA"/>
</dbReference>
<keyword evidence="4" id="KW-0699">rRNA-binding</keyword>
<comment type="caution">
    <text evidence="7">The sequence shown here is derived from an EMBL/GenBank/DDBJ whole genome shotgun (WGS) entry which is preliminary data.</text>
</comment>
<feature type="domain" description="Large ribosomal subunit protein uL15/eL18" evidence="6">
    <location>
        <begin position="85"/>
        <end position="135"/>
    </location>
</feature>
<proteinExistence type="inferred from homology"/>
<comment type="subunit">
    <text evidence="4">Part of the 50S ribosomal subunit.</text>
</comment>
<dbReference type="InterPro" id="IPR036227">
    <property type="entry name" value="Ribosomal_uL15/eL18_sf"/>
</dbReference>
<dbReference type="GO" id="GO:0019843">
    <property type="term" value="F:rRNA binding"/>
    <property type="evidence" value="ECO:0007669"/>
    <property type="project" value="UniProtKB-UniRule"/>
</dbReference>
<dbReference type="Pfam" id="PF00828">
    <property type="entry name" value="Ribosomal_L27A"/>
    <property type="match status" value="1"/>
</dbReference>
<evidence type="ECO:0000256" key="1">
    <source>
        <dbReference type="ARBA" id="ARBA00007320"/>
    </source>
</evidence>
<dbReference type="Gene3D" id="3.100.10.10">
    <property type="match status" value="1"/>
</dbReference>
<dbReference type="PANTHER" id="PTHR12934">
    <property type="entry name" value="50S RIBOSOMAL PROTEIN L15"/>
    <property type="match status" value="1"/>
</dbReference>
<dbReference type="NCBIfam" id="TIGR01071">
    <property type="entry name" value="rplO_bact"/>
    <property type="match status" value="1"/>
</dbReference>
<dbReference type="GO" id="GO:0006412">
    <property type="term" value="P:translation"/>
    <property type="evidence" value="ECO:0007669"/>
    <property type="project" value="UniProtKB-UniRule"/>
</dbReference>
<dbReference type="Proteomes" id="UP000823629">
    <property type="component" value="Unassembled WGS sequence"/>
</dbReference>
<evidence type="ECO:0000256" key="3">
    <source>
        <dbReference type="ARBA" id="ARBA00023274"/>
    </source>
</evidence>
<evidence type="ECO:0000256" key="5">
    <source>
        <dbReference type="SAM" id="MobiDB-lite"/>
    </source>
</evidence>
<dbReference type="HAMAP" id="MF_01341">
    <property type="entry name" value="Ribosomal_uL15"/>
    <property type="match status" value="1"/>
</dbReference>
<dbReference type="GO" id="GO:0022625">
    <property type="term" value="C:cytosolic large ribosomal subunit"/>
    <property type="evidence" value="ECO:0007669"/>
    <property type="project" value="TreeGrafter"/>
</dbReference>
<dbReference type="PANTHER" id="PTHR12934:SF11">
    <property type="entry name" value="LARGE RIBOSOMAL SUBUNIT PROTEIN UL15M"/>
    <property type="match status" value="1"/>
</dbReference>
<evidence type="ECO:0000256" key="2">
    <source>
        <dbReference type="ARBA" id="ARBA00022980"/>
    </source>
</evidence>
<evidence type="ECO:0000259" key="6">
    <source>
        <dbReference type="Pfam" id="PF00828"/>
    </source>
</evidence>
<comment type="function">
    <text evidence="4">Binds to the 23S rRNA.</text>
</comment>
<keyword evidence="2 4" id="KW-0689">Ribosomal protein</keyword>
<feature type="region of interest" description="Disordered" evidence="5">
    <location>
        <begin position="18"/>
        <end position="47"/>
    </location>
</feature>
<evidence type="ECO:0000313" key="8">
    <source>
        <dbReference type="Proteomes" id="UP000823629"/>
    </source>
</evidence>
<keyword evidence="4" id="KW-0694">RNA-binding</keyword>
<dbReference type="InterPro" id="IPR021131">
    <property type="entry name" value="Ribosomal_uL15/eL18"/>
</dbReference>
<organism evidence="7 8">
    <name type="scientific">Candidatus Scatoplasma merdavium</name>
    <dbReference type="NCBI Taxonomy" id="2840932"/>
    <lineage>
        <taxon>Bacteria</taxon>
        <taxon>Bacillati</taxon>
        <taxon>Bacillota</taxon>
        <taxon>Bacilli</taxon>
        <taxon>Bacillales</taxon>
        <taxon>Candidatus Scatoplasma</taxon>
    </lineage>
</organism>
<dbReference type="InterPro" id="IPR005749">
    <property type="entry name" value="Ribosomal_uL15_bac-type"/>
</dbReference>
<reference evidence="7" key="1">
    <citation type="submission" date="2020-10" db="EMBL/GenBank/DDBJ databases">
        <authorList>
            <person name="Gilroy R."/>
        </authorList>
    </citation>
    <scope>NUCLEOTIDE SEQUENCE</scope>
    <source>
        <strain evidence="7">1748</strain>
    </source>
</reference>
<comment type="similarity">
    <text evidence="1 4">Belongs to the universal ribosomal protein uL15 family.</text>
</comment>
<dbReference type="GO" id="GO:0003735">
    <property type="term" value="F:structural constituent of ribosome"/>
    <property type="evidence" value="ECO:0007669"/>
    <property type="project" value="InterPro"/>
</dbReference>
<gene>
    <name evidence="4 7" type="primary">rplO</name>
    <name evidence="7" type="ORF">IAC78_02445</name>
</gene>
<evidence type="ECO:0000256" key="4">
    <source>
        <dbReference type="HAMAP-Rule" id="MF_01341"/>
    </source>
</evidence>
<accession>A0A9D9GRM2</accession>
<keyword evidence="3 4" id="KW-0687">Ribonucleoprotein</keyword>
<reference evidence="7" key="2">
    <citation type="journal article" date="2021" name="PeerJ">
        <title>Extensive microbial diversity within the chicken gut microbiome revealed by metagenomics and culture.</title>
        <authorList>
            <person name="Gilroy R."/>
            <person name="Ravi A."/>
            <person name="Getino M."/>
            <person name="Pursley I."/>
            <person name="Horton D.L."/>
            <person name="Alikhan N.F."/>
            <person name="Baker D."/>
            <person name="Gharbi K."/>
            <person name="Hall N."/>
            <person name="Watson M."/>
            <person name="Adriaenssens E.M."/>
            <person name="Foster-Nyarko E."/>
            <person name="Jarju S."/>
            <person name="Secka A."/>
            <person name="Antonio M."/>
            <person name="Oren A."/>
            <person name="Chaudhuri R.R."/>
            <person name="La Ragione R."/>
            <person name="Hildebrand F."/>
            <person name="Pallen M.J."/>
        </authorList>
    </citation>
    <scope>NUCLEOTIDE SEQUENCE</scope>
    <source>
        <strain evidence="7">1748</strain>
    </source>
</reference>
<protein>
    <recommendedName>
        <fullName evidence="4">Large ribosomal subunit protein uL15</fullName>
    </recommendedName>
</protein>
<dbReference type="InterPro" id="IPR030878">
    <property type="entry name" value="Ribosomal_uL15"/>
</dbReference>
<evidence type="ECO:0000313" key="7">
    <source>
        <dbReference type="EMBL" id="MBO8414321.1"/>
    </source>
</evidence>
<name>A0A9D9GRM2_9BACL</name>
<dbReference type="SUPFAM" id="SSF52080">
    <property type="entry name" value="Ribosomal proteins L15p and L18e"/>
    <property type="match status" value="1"/>
</dbReference>
<sequence length="150" mass="16007">MKLHNLTVAEGSLHASKRVGRGLGSGMGKTSTRGQKGAGARSGGAINPGFEGGQLPIYRRLPKRGFKSLNRVEYKVVDLQSIDMVEEETIDLTEYFKEPVKVLNNGEIKSKKTVIANAFSASAKAAIEKAGGKCILASDKGASQEEDEVK</sequence>
<dbReference type="AlphaFoldDB" id="A0A9D9GRM2"/>